<organism evidence="1 2">
    <name type="scientific">Acaulospora colombiana</name>
    <dbReference type="NCBI Taxonomy" id="27376"/>
    <lineage>
        <taxon>Eukaryota</taxon>
        <taxon>Fungi</taxon>
        <taxon>Fungi incertae sedis</taxon>
        <taxon>Mucoromycota</taxon>
        <taxon>Glomeromycotina</taxon>
        <taxon>Glomeromycetes</taxon>
        <taxon>Diversisporales</taxon>
        <taxon>Acaulosporaceae</taxon>
        <taxon>Acaulospora</taxon>
    </lineage>
</organism>
<evidence type="ECO:0000313" key="2">
    <source>
        <dbReference type="Proteomes" id="UP000789525"/>
    </source>
</evidence>
<comment type="caution">
    <text evidence="1">The sequence shown here is derived from an EMBL/GenBank/DDBJ whole genome shotgun (WGS) entry which is preliminary data.</text>
</comment>
<protein>
    <submittedName>
        <fullName evidence="1">5902_t:CDS:1</fullName>
    </submittedName>
</protein>
<sequence>NGFIKSFDYNAFENCTPVARGAFGTVHKAYLRSIEKNVALKSLHQDDTTAEDFIREYAEDGNLRSYLRDNFDRLDWITKLRMAKDIASGLKCIHDENIIHSDLHSKNILVHRGRLLIADLGLSKPLDNFRNSTSVAGGM</sequence>
<dbReference type="EMBL" id="CAJVPT010061931">
    <property type="protein sequence ID" value="CAG8766142.1"/>
    <property type="molecule type" value="Genomic_DNA"/>
</dbReference>
<proteinExistence type="predicted"/>
<evidence type="ECO:0000313" key="1">
    <source>
        <dbReference type="EMBL" id="CAG8766142.1"/>
    </source>
</evidence>
<gene>
    <name evidence="1" type="ORF">ACOLOM_LOCUS13465</name>
</gene>
<feature type="non-terminal residue" evidence="1">
    <location>
        <position position="1"/>
    </location>
</feature>
<keyword evidence="2" id="KW-1185">Reference proteome</keyword>
<reference evidence="1" key="1">
    <citation type="submission" date="2021-06" db="EMBL/GenBank/DDBJ databases">
        <authorList>
            <person name="Kallberg Y."/>
            <person name="Tangrot J."/>
            <person name="Rosling A."/>
        </authorList>
    </citation>
    <scope>NUCLEOTIDE SEQUENCE</scope>
    <source>
        <strain evidence="1">CL356</strain>
    </source>
</reference>
<accession>A0ACA9QVI5</accession>
<name>A0ACA9QVI5_9GLOM</name>
<feature type="non-terminal residue" evidence="1">
    <location>
        <position position="139"/>
    </location>
</feature>
<dbReference type="Proteomes" id="UP000789525">
    <property type="component" value="Unassembled WGS sequence"/>
</dbReference>